<proteinExistence type="predicted"/>
<evidence type="ECO:0000256" key="2">
    <source>
        <dbReference type="ARBA" id="ARBA00022692"/>
    </source>
</evidence>
<gene>
    <name evidence="7" type="ORF">HNR00_001423</name>
</gene>
<keyword evidence="8" id="KW-1185">Reference proteome</keyword>
<evidence type="ECO:0000256" key="3">
    <source>
        <dbReference type="ARBA" id="ARBA00022989"/>
    </source>
</evidence>
<feature type="compositionally biased region" description="Basic and acidic residues" evidence="5">
    <location>
        <begin position="195"/>
        <end position="264"/>
    </location>
</feature>
<dbReference type="PROSITE" id="PS52015">
    <property type="entry name" value="TONB_CTD"/>
    <property type="match status" value="1"/>
</dbReference>
<keyword evidence="3" id="KW-1133">Transmembrane helix</keyword>
<evidence type="ECO:0000259" key="6">
    <source>
        <dbReference type="PROSITE" id="PS52015"/>
    </source>
</evidence>
<dbReference type="SUPFAM" id="SSF74653">
    <property type="entry name" value="TolA/TonB C-terminal domain"/>
    <property type="match status" value="1"/>
</dbReference>
<dbReference type="NCBIfam" id="TIGR01352">
    <property type="entry name" value="tonB_Cterm"/>
    <property type="match status" value="1"/>
</dbReference>
<name>A0A840ZIP4_9HYPH</name>
<evidence type="ECO:0000256" key="1">
    <source>
        <dbReference type="ARBA" id="ARBA00004167"/>
    </source>
</evidence>
<dbReference type="Gene3D" id="3.30.1150.10">
    <property type="match status" value="1"/>
</dbReference>
<dbReference type="Pfam" id="PF03544">
    <property type="entry name" value="TonB_C"/>
    <property type="match status" value="1"/>
</dbReference>
<feature type="region of interest" description="Disordered" evidence="5">
    <location>
        <begin position="48"/>
        <end position="291"/>
    </location>
</feature>
<feature type="compositionally biased region" description="Low complexity" evidence="5">
    <location>
        <begin position="89"/>
        <end position="99"/>
    </location>
</feature>
<comment type="caution">
    <text evidence="7">The sequence shown here is derived from an EMBL/GenBank/DDBJ whole genome shotgun (WGS) entry which is preliminary data.</text>
</comment>
<feature type="compositionally biased region" description="Basic and acidic residues" evidence="5">
    <location>
        <begin position="77"/>
        <end position="86"/>
    </location>
</feature>
<keyword evidence="2" id="KW-0812">Transmembrane</keyword>
<protein>
    <submittedName>
        <fullName evidence="7">Protein TonB</fullName>
    </submittedName>
</protein>
<dbReference type="InterPro" id="IPR006260">
    <property type="entry name" value="TonB/TolA_C"/>
</dbReference>
<organism evidence="7 8">
    <name type="scientific">Methylorubrum rhodinum</name>
    <dbReference type="NCBI Taxonomy" id="29428"/>
    <lineage>
        <taxon>Bacteria</taxon>
        <taxon>Pseudomonadati</taxon>
        <taxon>Pseudomonadota</taxon>
        <taxon>Alphaproteobacteria</taxon>
        <taxon>Hyphomicrobiales</taxon>
        <taxon>Methylobacteriaceae</taxon>
        <taxon>Methylorubrum</taxon>
    </lineage>
</organism>
<feature type="compositionally biased region" description="Low complexity" evidence="5">
    <location>
        <begin position="58"/>
        <end position="75"/>
    </location>
</feature>
<dbReference type="Proteomes" id="UP000583454">
    <property type="component" value="Unassembled WGS sequence"/>
</dbReference>
<keyword evidence="4" id="KW-0472">Membrane</keyword>
<evidence type="ECO:0000256" key="4">
    <source>
        <dbReference type="ARBA" id="ARBA00023136"/>
    </source>
</evidence>
<dbReference type="RefSeq" id="WP_246390382.1">
    <property type="nucleotide sequence ID" value="NZ_JACHOP010000004.1"/>
</dbReference>
<dbReference type="GO" id="GO:0055085">
    <property type="term" value="P:transmembrane transport"/>
    <property type="evidence" value="ECO:0007669"/>
    <property type="project" value="InterPro"/>
</dbReference>
<dbReference type="EMBL" id="JACHOP010000004">
    <property type="protein sequence ID" value="MBB5756723.1"/>
    <property type="molecule type" value="Genomic_DNA"/>
</dbReference>
<evidence type="ECO:0000256" key="5">
    <source>
        <dbReference type="SAM" id="MobiDB-lite"/>
    </source>
</evidence>
<evidence type="ECO:0000313" key="7">
    <source>
        <dbReference type="EMBL" id="MBB5756723.1"/>
    </source>
</evidence>
<accession>A0A840ZIP4</accession>
<reference evidence="7 8" key="1">
    <citation type="submission" date="2020-08" db="EMBL/GenBank/DDBJ databases">
        <title>Genomic Encyclopedia of Type Strains, Phase IV (KMG-IV): sequencing the most valuable type-strain genomes for metagenomic binning, comparative biology and taxonomic classification.</title>
        <authorList>
            <person name="Goeker M."/>
        </authorList>
    </citation>
    <scope>NUCLEOTIDE SEQUENCE [LARGE SCALE GENOMIC DNA]</scope>
    <source>
        <strain evidence="7 8">DSM 2163</strain>
    </source>
</reference>
<evidence type="ECO:0000313" key="8">
    <source>
        <dbReference type="Proteomes" id="UP000583454"/>
    </source>
</evidence>
<dbReference type="AlphaFoldDB" id="A0A840ZIP4"/>
<comment type="subcellular location">
    <subcellularLocation>
        <location evidence="1">Membrane</location>
        <topology evidence="1">Single-pass membrane protein</topology>
    </subcellularLocation>
</comment>
<dbReference type="GO" id="GO:0016020">
    <property type="term" value="C:membrane"/>
    <property type="evidence" value="ECO:0007669"/>
    <property type="project" value="UniProtKB-SubCell"/>
</dbReference>
<feature type="compositionally biased region" description="Polar residues" evidence="5">
    <location>
        <begin position="265"/>
        <end position="274"/>
    </location>
</feature>
<dbReference type="InterPro" id="IPR037682">
    <property type="entry name" value="TonB_C"/>
</dbReference>
<sequence>MAAYAERAPGGPEGGQGPLAAAFAVALLLHLAALAGLALMRTAPPEATGEQQITLDLSPAMEEAPPVEAMEAAPSEPKPDEAKPEEEPTTVNPVETQEAPVPPPPPEEVTEAKPDEATPPPPPEMTQVMPEEVKPPPPTEMTQVMPEEVQPPPPPPEAVAETPPETPPPPPEEQVITSQAPEAEPLAPPPPAPVKEVKPKPKEPDPAKIAEARRKELLDKKREAEREAKRRELIEAKREEKREEIRKAAAKAKAERDAARRKTDNAQGASQQNQRESRPQRSGGGDPNALAAWKGMLSSTIRGRMNRGAGAGTGGGVATVRFTVSRSGAVTSASLVSSSGIPAIDAAALSAVRGSLPPAPAGFDQQSLSVTVPMRFGG</sequence>
<feature type="domain" description="TonB C-terminal" evidence="6">
    <location>
        <begin position="290"/>
        <end position="378"/>
    </location>
</feature>